<keyword evidence="1" id="KW-0812">Transmembrane</keyword>
<feature type="transmembrane region" description="Helical" evidence="1">
    <location>
        <begin position="379"/>
        <end position="400"/>
    </location>
</feature>
<evidence type="ECO:0008006" key="4">
    <source>
        <dbReference type="Google" id="ProtNLM"/>
    </source>
</evidence>
<feature type="transmembrane region" description="Helical" evidence="1">
    <location>
        <begin position="85"/>
        <end position="105"/>
    </location>
</feature>
<reference evidence="2 3" key="1">
    <citation type="submission" date="2023-06" db="EMBL/GenBank/DDBJ databases">
        <title>Draft genome sequence of Novosphingobium sp. strain IK01.</title>
        <authorList>
            <person name="Hatamoto M."/>
            <person name="Ikarashi T."/>
            <person name="Yamaguchi T."/>
        </authorList>
    </citation>
    <scope>NUCLEOTIDE SEQUENCE [LARGE SCALE GENOMIC DNA]</scope>
    <source>
        <strain evidence="2 3">IK01</strain>
    </source>
</reference>
<dbReference type="RefSeq" id="WP_317974378.1">
    <property type="nucleotide sequence ID" value="NZ_BTFW01000001.1"/>
</dbReference>
<sequence>MQLTFIGAIQVLVGLSLFLAGSIESMFALLLVSTLFGGSAAIVLPMLGGSSIPPAQFALVFMALRLLVPGSGNGTAVGHAARANIWLAIFILYGAALAFIGPRLFAGQIEVTPMRGKVEARYVSMRAYIYSTRPLVFSAQNITTTVYLLGTLLTAITAHVVCLRETGRRRFVRTMAIVGIAHGVIGFLSVLGKGTAIDTVLALFRNGSYAQLDHTYRGFVRMAGLWPEASGFAWFGINWCVFLFECWLRRVDSLWTGPAAFVLAAALLCSTATTAYVGLGVYAGLLMLRSLLFPGALPVDRGLMILGAGLAMTVLVSAVMIAKPALVTDATELIRHMTVDKGQSVSGEQRSFWAWQGLHAFVVTHGIGIGPGSFRSSSLATAILGCTGIVGALAMTIHMISMFKPTRLSTYAPTSDPALNTGAACAWAALIDVIISSLSSPTCDPGTDFAILTGAALALRPIVPHMAPWRGPIRRLPPLTLSPAMALQSAMNGPTFSAEPAE</sequence>
<proteinExistence type="predicted"/>
<comment type="caution">
    <text evidence="2">The sequence shown here is derived from an EMBL/GenBank/DDBJ whole genome shotgun (WGS) entry which is preliminary data.</text>
</comment>
<evidence type="ECO:0000256" key="1">
    <source>
        <dbReference type="SAM" id="Phobius"/>
    </source>
</evidence>
<keyword evidence="1" id="KW-1133">Transmembrane helix</keyword>
<gene>
    <name evidence="2" type="ORF">NUTIK01_13690</name>
</gene>
<feature type="transmembrane region" description="Helical" evidence="1">
    <location>
        <begin position="175"/>
        <end position="192"/>
    </location>
</feature>
<feature type="transmembrane region" description="Helical" evidence="1">
    <location>
        <begin position="231"/>
        <end position="248"/>
    </location>
</feature>
<name>A0ABQ6P6R4_9SPHN</name>
<keyword evidence="3" id="KW-1185">Reference proteome</keyword>
<dbReference type="Proteomes" id="UP001187221">
    <property type="component" value="Unassembled WGS sequence"/>
</dbReference>
<accession>A0ABQ6P6R4</accession>
<feature type="transmembrane region" description="Helical" evidence="1">
    <location>
        <begin position="12"/>
        <end position="36"/>
    </location>
</feature>
<protein>
    <recommendedName>
        <fullName evidence="4">Glycoside hydrolase</fullName>
    </recommendedName>
</protein>
<feature type="transmembrane region" description="Helical" evidence="1">
    <location>
        <begin position="144"/>
        <end position="163"/>
    </location>
</feature>
<dbReference type="EMBL" id="BTFW01000001">
    <property type="protein sequence ID" value="GMM60592.1"/>
    <property type="molecule type" value="Genomic_DNA"/>
</dbReference>
<organism evidence="2 3">
    <name type="scientific">Novosphingobium pituita</name>
    <dbReference type="NCBI Taxonomy" id="3056842"/>
    <lineage>
        <taxon>Bacteria</taxon>
        <taxon>Pseudomonadati</taxon>
        <taxon>Pseudomonadota</taxon>
        <taxon>Alphaproteobacteria</taxon>
        <taxon>Sphingomonadales</taxon>
        <taxon>Sphingomonadaceae</taxon>
        <taxon>Novosphingobium</taxon>
    </lineage>
</organism>
<keyword evidence="1" id="KW-0472">Membrane</keyword>
<feature type="transmembrane region" description="Helical" evidence="1">
    <location>
        <begin position="303"/>
        <end position="322"/>
    </location>
</feature>
<evidence type="ECO:0000313" key="2">
    <source>
        <dbReference type="EMBL" id="GMM60592.1"/>
    </source>
</evidence>
<feature type="transmembrane region" description="Helical" evidence="1">
    <location>
        <begin position="260"/>
        <end position="283"/>
    </location>
</feature>
<feature type="transmembrane region" description="Helical" evidence="1">
    <location>
        <begin position="42"/>
        <end position="64"/>
    </location>
</feature>
<evidence type="ECO:0000313" key="3">
    <source>
        <dbReference type="Proteomes" id="UP001187221"/>
    </source>
</evidence>
<feature type="transmembrane region" description="Helical" evidence="1">
    <location>
        <begin position="352"/>
        <end position="373"/>
    </location>
</feature>